<name>A0A8T8SIZ8_9BASI</name>
<feature type="compositionally biased region" description="Basic residues" evidence="1">
    <location>
        <begin position="42"/>
        <end position="54"/>
    </location>
</feature>
<protein>
    <submittedName>
        <fullName evidence="2">Uncharacterized protein</fullName>
    </submittedName>
</protein>
<comment type="caution">
    <text evidence="2">The sequence shown here is derived from an EMBL/GenBank/DDBJ whole genome shotgun (WGS) entry which is preliminary data.</text>
</comment>
<dbReference type="AlphaFoldDB" id="A0A8T8SIZ8"/>
<evidence type="ECO:0000256" key="1">
    <source>
        <dbReference type="SAM" id="MobiDB-lite"/>
    </source>
</evidence>
<reference evidence="2" key="2">
    <citation type="journal article" date="2019" name="IMA Fungus">
        <title>Genome sequencing and comparison of five Tilletia species to identify candidate genes for the detection of regulated species infecting wheat.</title>
        <authorList>
            <person name="Nguyen H.D.T."/>
            <person name="Sultana T."/>
            <person name="Kesanakurti P."/>
            <person name="Hambleton S."/>
        </authorList>
    </citation>
    <scope>NUCLEOTIDE SEQUENCE</scope>
    <source>
        <strain evidence="2">DAOMC 238032</strain>
    </source>
</reference>
<feature type="compositionally biased region" description="Low complexity" evidence="1">
    <location>
        <begin position="121"/>
        <end position="137"/>
    </location>
</feature>
<evidence type="ECO:0000313" key="3">
    <source>
        <dbReference type="Proteomes" id="UP000077671"/>
    </source>
</evidence>
<feature type="region of interest" description="Disordered" evidence="1">
    <location>
        <begin position="32"/>
        <end position="98"/>
    </location>
</feature>
<organism evidence="2 3">
    <name type="scientific">Tilletia caries</name>
    <name type="common">wheat bunt fungus</name>
    <dbReference type="NCBI Taxonomy" id="13290"/>
    <lineage>
        <taxon>Eukaryota</taxon>
        <taxon>Fungi</taxon>
        <taxon>Dikarya</taxon>
        <taxon>Basidiomycota</taxon>
        <taxon>Ustilaginomycotina</taxon>
        <taxon>Exobasidiomycetes</taxon>
        <taxon>Tilletiales</taxon>
        <taxon>Tilletiaceae</taxon>
        <taxon>Tilletia</taxon>
    </lineage>
</organism>
<dbReference type="EMBL" id="LWDD02002314">
    <property type="protein sequence ID" value="KAE8241277.1"/>
    <property type="molecule type" value="Genomic_DNA"/>
</dbReference>
<reference evidence="2" key="1">
    <citation type="submission" date="2016-04" db="EMBL/GenBank/DDBJ databases">
        <authorList>
            <person name="Nguyen H.D."/>
            <person name="Kesanakurti P."/>
            <person name="Cullis J."/>
            <person name="Levesque C.A."/>
            <person name="Hambleton S."/>
        </authorList>
    </citation>
    <scope>NUCLEOTIDE SEQUENCE</scope>
    <source>
        <strain evidence="2">DAOMC 238032</strain>
    </source>
</reference>
<gene>
    <name evidence="2" type="ORF">A4X03_0g8183</name>
</gene>
<dbReference type="Proteomes" id="UP000077671">
    <property type="component" value="Unassembled WGS sequence"/>
</dbReference>
<accession>A0A8T8SIZ8</accession>
<feature type="region of interest" description="Disordered" evidence="1">
    <location>
        <begin position="114"/>
        <end position="137"/>
    </location>
</feature>
<sequence>MLRQEFPASSPSGHRPIAFLGPHCYSANSATSALKLTPTGSRRARGGRARPHPRHSSDQPYHHHPPQPKHCTVDSRQWTGHLQPPPALHHQDSDLGSPRCCRRSTRILHRVTDTGGSWHLPRTASRASSRPQASATSIGTRALQALIDFRILSRCFP</sequence>
<evidence type="ECO:0000313" key="2">
    <source>
        <dbReference type="EMBL" id="KAE8241277.1"/>
    </source>
</evidence>
<proteinExistence type="predicted"/>